<protein>
    <submittedName>
        <fullName evidence="2">Adenylate cyclase</fullName>
    </submittedName>
</protein>
<organism evidence="2 3">
    <name type="scientific">Necator americanus</name>
    <name type="common">Human hookworm</name>
    <dbReference type="NCBI Taxonomy" id="51031"/>
    <lineage>
        <taxon>Eukaryota</taxon>
        <taxon>Metazoa</taxon>
        <taxon>Ecdysozoa</taxon>
        <taxon>Nematoda</taxon>
        <taxon>Chromadorea</taxon>
        <taxon>Rhabditida</taxon>
        <taxon>Rhabditina</taxon>
        <taxon>Rhabditomorpha</taxon>
        <taxon>Strongyloidea</taxon>
        <taxon>Ancylostomatidae</taxon>
        <taxon>Bunostominae</taxon>
        <taxon>Necator</taxon>
    </lineage>
</organism>
<sequence>MLQLQYFNDEYDSDRNMRQSIVLKARVNDIEQAENAIFELTESLGTFFIQEDVYFNVPNGNLKLRIMHPNATLNAALGERGTITKKRRAFTMNDARIYLDDVDHVGQFIDIAVTLTSSEPDACIARAKEIRDHLKIDEDAIVPAAYLDMMMENLSFDDDPPSRKSTKSGSETESDDSVLNSREC</sequence>
<evidence type="ECO:0000256" key="1">
    <source>
        <dbReference type="SAM" id="MobiDB-lite"/>
    </source>
</evidence>
<dbReference type="Gene3D" id="2.40.320.10">
    <property type="entry name" value="Hypothetical Protein Pfu-838710-001"/>
    <property type="match status" value="1"/>
</dbReference>
<gene>
    <name evidence="2" type="ORF">NECAME_16934</name>
</gene>
<name>W2TVH5_NECAM</name>
<dbReference type="KEGG" id="nai:NECAME_16934"/>
<feature type="compositionally biased region" description="Polar residues" evidence="1">
    <location>
        <begin position="167"/>
        <end position="184"/>
    </location>
</feature>
<evidence type="ECO:0000313" key="3">
    <source>
        <dbReference type="Proteomes" id="UP000053676"/>
    </source>
</evidence>
<feature type="region of interest" description="Disordered" evidence="1">
    <location>
        <begin position="156"/>
        <end position="184"/>
    </location>
</feature>
<dbReference type="EMBL" id="KI657818">
    <property type="protein sequence ID" value="ETN85071.1"/>
    <property type="molecule type" value="Genomic_DNA"/>
</dbReference>
<dbReference type="OrthoDB" id="6159137at2759"/>
<dbReference type="AlphaFoldDB" id="W2TVH5"/>
<dbReference type="PANTHER" id="PTHR21028">
    <property type="entry name" value="SI:CH211-156B7.4"/>
    <property type="match status" value="1"/>
</dbReference>
<dbReference type="SUPFAM" id="SSF55154">
    <property type="entry name" value="CYTH-like phosphatases"/>
    <property type="match status" value="1"/>
</dbReference>
<dbReference type="STRING" id="51031.W2TVH5"/>
<accession>W2TVH5</accession>
<keyword evidence="3" id="KW-1185">Reference proteome</keyword>
<dbReference type="Proteomes" id="UP000053676">
    <property type="component" value="Unassembled WGS sequence"/>
</dbReference>
<proteinExistence type="predicted"/>
<reference evidence="3" key="1">
    <citation type="journal article" date="2014" name="Nat. Genet.">
        <title>Genome of the human hookworm Necator americanus.</title>
        <authorList>
            <person name="Tang Y.T."/>
            <person name="Gao X."/>
            <person name="Rosa B.A."/>
            <person name="Abubucker S."/>
            <person name="Hallsworth-Pepin K."/>
            <person name="Martin J."/>
            <person name="Tyagi R."/>
            <person name="Heizer E."/>
            <person name="Zhang X."/>
            <person name="Bhonagiri-Palsikar V."/>
            <person name="Minx P."/>
            <person name="Warren W.C."/>
            <person name="Wang Q."/>
            <person name="Zhan B."/>
            <person name="Hotez P.J."/>
            <person name="Sternberg P.W."/>
            <person name="Dougall A."/>
            <person name="Gaze S.T."/>
            <person name="Mulvenna J."/>
            <person name="Sotillo J."/>
            <person name="Ranganathan S."/>
            <person name="Rabelo E.M."/>
            <person name="Wilson R.K."/>
            <person name="Felgner P.L."/>
            <person name="Bethony J."/>
            <person name="Hawdon J.M."/>
            <person name="Gasser R.B."/>
            <person name="Loukas A."/>
            <person name="Mitreva M."/>
        </authorList>
    </citation>
    <scope>NUCLEOTIDE SEQUENCE [LARGE SCALE GENOMIC DNA]</scope>
</reference>
<dbReference type="InterPro" id="IPR033469">
    <property type="entry name" value="CYTH-like_dom_sf"/>
</dbReference>
<dbReference type="PANTHER" id="PTHR21028:SF2">
    <property type="entry name" value="CYTH DOMAIN-CONTAINING PROTEIN"/>
    <property type="match status" value="1"/>
</dbReference>
<dbReference type="CDD" id="cd07890">
    <property type="entry name" value="CYTH-like_AC_IV-like"/>
    <property type="match status" value="1"/>
</dbReference>
<dbReference type="InterPro" id="IPR008173">
    <property type="entry name" value="Adenylyl_cyclase_CyaB"/>
</dbReference>
<evidence type="ECO:0000313" key="2">
    <source>
        <dbReference type="EMBL" id="ETN85071.1"/>
    </source>
</evidence>